<feature type="chain" id="PRO_5034047273" evidence="2">
    <location>
        <begin position="24"/>
        <end position="164"/>
    </location>
</feature>
<name>A0A8H6HJR7_9AGAR</name>
<evidence type="ECO:0000313" key="3">
    <source>
        <dbReference type="EMBL" id="KAF6747622.1"/>
    </source>
</evidence>
<feature type="region of interest" description="Disordered" evidence="1">
    <location>
        <begin position="129"/>
        <end position="149"/>
    </location>
</feature>
<proteinExistence type="predicted"/>
<organism evidence="3 4">
    <name type="scientific">Ephemerocybe angulata</name>
    <dbReference type="NCBI Taxonomy" id="980116"/>
    <lineage>
        <taxon>Eukaryota</taxon>
        <taxon>Fungi</taxon>
        <taxon>Dikarya</taxon>
        <taxon>Basidiomycota</taxon>
        <taxon>Agaricomycotina</taxon>
        <taxon>Agaricomycetes</taxon>
        <taxon>Agaricomycetidae</taxon>
        <taxon>Agaricales</taxon>
        <taxon>Agaricineae</taxon>
        <taxon>Psathyrellaceae</taxon>
        <taxon>Ephemerocybe</taxon>
    </lineage>
</organism>
<evidence type="ECO:0000313" key="4">
    <source>
        <dbReference type="Proteomes" id="UP000521943"/>
    </source>
</evidence>
<protein>
    <submittedName>
        <fullName evidence="3">Uncharacterized protein</fullName>
    </submittedName>
</protein>
<dbReference type="Proteomes" id="UP000521943">
    <property type="component" value="Unassembled WGS sequence"/>
</dbReference>
<dbReference type="OrthoDB" id="3083640at2759"/>
<feature type="signal peptide" evidence="2">
    <location>
        <begin position="1"/>
        <end position="23"/>
    </location>
</feature>
<dbReference type="AlphaFoldDB" id="A0A8H6HJR7"/>
<keyword evidence="2" id="KW-0732">Signal</keyword>
<keyword evidence="4" id="KW-1185">Reference proteome</keyword>
<accession>A0A8H6HJR7</accession>
<comment type="caution">
    <text evidence="3">The sequence shown here is derived from an EMBL/GenBank/DDBJ whole genome shotgun (WGS) entry which is preliminary data.</text>
</comment>
<sequence length="164" mass="18577">MLFNLETIVISALFSATLAQAYASYEPYYEREFTDSDELISRADALDGLALLSTRDLIIEVKDRLSKRDLDYEDQLERRVSGPPYDTVEKCRDILDRNAHIEVLENLVYTLETCRKLIQQQTGVLPPVNWTVRPRTPSPPPPAAGKAGKVGGRSLLRYDCDLVF</sequence>
<reference evidence="3 4" key="1">
    <citation type="submission" date="2020-07" db="EMBL/GenBank/DDBJ databases">
        <title>Comparative genomics of pyrophilous fungi reveals a link between fire events and developmental genes.</title>
        <authorList>
            <consortium name="DOE Joint Genome Institute"/>
            <person name="Steindorff A.S."/>
            <person name="Carver A."/>
            <person name="Calhoun S."/>
            <person name="Stillman K."/>
            <person name="Liu H."/>
            <person name="Lipzen A."/>
            <person name="Pangilinan J."/>
            <person name="Labutti K."/>
            <person name="Bruns T.D."/>
            <person name="Grigoriev I.V."/>
        </authorList>
    </citation>
    <scope>NUCLEOTIDE SEQUENCE [LARGE SCALE GENOMIC DNA]</scope>
    <source>
        <strain evidence="3 4">CBS 144469</strain>
    </source>
</reference>
<gene>
    <name evidence="3" type="ORF">DFP72DRAFT_1075092</name>
</gene>
<evidence type="ECO:0000256" key="2">
    <source>
        <dbReference type="SAM" id="SignalP"/>
    </source>
</evidence>
<dbReference type="EMBL" id="JACGCI010000079">
    <property type="protein sequence ID" value="KAF6747622.1"/>
    <property type="molecule type" value="Genomic_DNA"/>
</dbReference>
<evidence type="ECO:0000256" key="1">
    <source>
        <dbReference type="SAM" id="MobiDB-lite"/>
    </source>
</evidence>